<keyword evidence="4" id="KW-1185">Reference proteome</keyword>
<accession>A0AAV9K4T5</accession>
<dbReference type="SUPFAM" id="SSF81383">
    <property type="entry name" value="F-box domain"/>
    <property type="match status" value="1"/>
</dbReference>
<comment type="caution">
    <text evidence="3">The sequence shown here is derived from an EMBL/GenBank/DDBJ whole genome shotgun (WGS) entry which is preliminary data.</text>
</comment>
<gene>
    <name evidence="3" type="ORF">R3W88_029159</name>
</gene>
<dbReference type="AlphaFoldDB" id="A0AAV9K4T5"/>
<evidence type="ECO:0000313" key="3">
    <source>
        <dbReference type="EMBL" id="KAK4708234.1"/>
    </source>
</evidence>
<proteinExistence type="predicted"/>
<evidence type="ECO:0000259" key="2">
    <source>
        <dbReference type="Pfam" id="PF03478"/>
    </source>
</evidence>
<name>A0AAV9K4T5_9SOLN</name>
<sequence length="265" mass="30892">MEAMMVPWSDLPKELVENISKFLHCNIDILRIRAVCSSWRSALPPNFDNFPSLPLIKLPIPDMIHGYHEESEFYLIESTVYLFQLPHPPYTGWLVKIVKTLDGKLQILNPLTEREIEDVPDDMPEKLNLLDFRVSQVSKSYHVQWVINFRELEYDVGHLFEKILLIWSDQTNHFSLMGISIRDQLFCLKSGDEDWTTLKDLSKVVDIIVYKGNFYAVDIYGETIKYDPSSFNETNVSSSIKMLSSSLFKGWVVRNDWWNQVGSCF</sequence>
<evidence type="ECO:0000259" key="1">
    <source>
        <dbReference type="Pfam" id="PF00646"/>
    </source>
</evidence>
<dbReference type="Gene3D" id="1.20.1280.50">
    <property type="match status" value="1"/>
</dbReference>
<dbReference type="PANTHER" id="PTHR47123">
    <property type="entry name" value="F-BOX PROTEIN SKIP23"/>
    <property type="match status" value="1"/>
</dbReference>
<dbReference type="Pfam" id="PF00646">
    <property type="entry name" value="F-box"/>
    <property type="match status" value="1"/>
</dbReference>
<dbReference type="Proteomes" id="UP001311915">
    <property type="component" value="Unassembled WGS sequence"/>
</dbReference>
<dbReference type="Pfam" id="PF03478">
    <property type="entry name" value="Beta-prop_KIB1-4"/>
    <property type="match status" value="1"/>
</dbReference>
<dbReference type="InterPro" id="IPR001810">
    <property type="entry name" value="F-box_dom"/>
</dbReference>
<evidence type="ECO:0000313" key="4">
    <source>
        <dbReference type="Proteomes" id="UP001311915"/>
    </source>
</evidence>
<organism evidence="3 4">
    <name type="scientific">Solanum pinnatisectum</name>
    <name type="common">tansyleaf nightshade</name>
    <dbReference type="NCBI Taxonomy" id="50273"/>
    <lineage>
        <taxon>Eukaryota</taxon>
        <taxon>Viridiplantae</taxon>
        <taxon>Streptophyta</taxon>
        <taxon>Embryophyta</taxon>
        <taxon>Tracheophyta</taxon>
        <taxon>Spermatophyta</taxon>
        <taxon>Magnoliopsida</taxon>
        <taxon>eudicotyledons</taxon>
        <taxon>Gunneridae</taxon>
        <taxon>Pentapetalae</taxon>
        <taxon>asterids</taxon>
        <taxon>lamiids</taxon>
        <taxon>Solanales</taxon>
        <taxon>Solanaceae</taxon>
        <taxon>Solanoideae</taxon>
        <taxon>Solaneae</taxon>
        <taxon>Solanum</taxon>
    </lineage>
</organism>
<dbReference type="InterPro" id="IPR051304">
    <property type="entry name" value="SCF_F-box_domain"/>
</dbReference>
<evidence type="ECO:0008006" key="5">
    <source>
        <dbReference type="Google" id="ProtNLM"/>
    </source>
</evidence>
<dbReference type="InterPro" id="IPR036047">
    <property type="entry name" value="F-box-like_dom_sf"/>
</dbReference>
<dbReference type="PANTHER" id="PTHR47123:SF12">
    <property type="entry name" value="F-BOX DOMAIN-CONTAINING PROTEIN"/>
    <property type="match status" value="1"/>
</dbReference>
<dbReference type="EMBL" id="JAWPEI010000012">
    <property type="protein sequence ID" value="KAK4708234.1"/>
    <property type="molecule type" value="Genomic_DNA"/>
</dbReference>
<reference evidence="3 4" key="1">
    <citation type="submission" date="2023-10" db="EMBL/GenBank/DDBJ databases">
        <title>Genome-Wide Identification Analysis in wild type Solanum Pinnatisectum Reveals Some Genes Defensing Phytophthora Infestans.</title>
        <authorList>
            <person name="Sun C."/>
        </authorList>
    </citation>
    <scope>NUCLEOTIDE SEQUENCE [LARGE SCALE GENOMIC DNA]</scope>
    <source>
        <strain evidence="3">LQN</strain>
        <tissue evidence="3">Leaf</tissue>
    </source>
</reference>
<feature type="domain" description="F-box" evidence="1">
    <location>
        <begin position="8"/>
        <end position="42"/>
    </location>
</feature>
<feature type="domain" description="KIB1-4 beta-propeller" evidence="2">
    <location>
        <begin position="77"/>
        <end position="231"/>
    </location>
</feature>
<dbReference type="InterPro" id="IPR005174">
    <property type="entry name" value="KIB1-4_b-propeller"/>
</dbReference>
<protein>
    <recommendedName>
        <fullName evidence="5">F-box domain-containing protein</fullName>
    </recommendedName>
</protein>